<protein>
    <submittedName>
        <fullName evidence="5">CobB/CobQ domain protein glutamine amidotransferase</fullName>
    </submittedName>
</protein>
<reference evidence="5 6" key="1">
    <citation type="journal article" date="2012" name="ISME J.">
        <title>Nitrification expanded: discovery, physiology and genomics of a nitrite-oxidizing bacterium from the phylum Chloroflexi.</title>
        <authorList>
            <person name="Sorokin D.Y."/>
            <person name="Lucker S."/>
            <person name="Vejmelkova D."/>
            <person name="Kostrikina N.A."/>
            <person name="Kleerebezem R."/>
            <person name="Rijpstra W.I."/>
            <person name="Damste J.S."/>
            <person name="Le Paslier D."/>
            <person name="Muyzer G."/>
            <person name="Wagner M."/>
            <person name="van Loosdrecht M.C."/>
            <person name="Daims H."/>
        </authorList>
    </citation>
    <scope>NUCLEOTIDE SEQUENCE [LARGE SCALE GENOMIC DNA]</scope>
    <source>
        <strain evidence="6">none</strain>
    </source>
</reference>
<evidence type="ECO:0000256" key="3">
    <source>
        <dbReference type="ARBA" id="ARBA00022962"/>
    </source>
</evidence>
<accession>I4EF33</accession>
<evidence type="ECO:0000313" key="6">
    <source>
        <dbReference type="Proteomes" id="UP000004221"/>
    </source>
</evidence>
<feature type="domain" description="CobB/CobQ-like glutamine amidotransferase" evidence="4">
    <location>
        <begin position="2"/>
        <end position="82"/>
    </location>
</feature>
<evidence type="ECO:0000259" key="4">
    <source>
        <dbReference type="Pfam" id="PF07685"/>
    </source>
</evidence>
<dbReference type="EMBL" id="CAGS01000133">
    <property type="protein sequence ID" value="CCF83295.1"/>
    <property type="molecule type" value="Genomic_DNA"/>
</dbReference>
<dbReference type="InterPro" id="IPR011698">
    <property type="entry name" value="GATase_3"/>
</dbReference>
<keyword evidence="6" id="KW-1185">Reference proteome</keyword>
<sequence length="134" mass="14674">MFDAWTNAGRDRFIGNIVVDSEEFGPLVGFENHSGRTYLGPTARPLGHVRTGHGNNGADQTEGCRYRNAIGCYLHGALLPKNPALADFLIRVALEWRYGTADLPPIDDRLETAARLSAIQRAAATAPASRGWRR</sequence>
<keyword evidence="2" id="KW-0169">Cobalamin biosynthesis</keyword>
<evidence type="ECO:0000313" key="5">
    <source>
        <dbReference type="EMBL" id="CCF83295.1"/>
    </source>
</evidence>
<dbReference type="Pfam" id="PF07685">
    <property type="entry name" value="GATase_3"/>
    <property type="match status" value="1"/>
</dbReference>
<dbReference type="Proteomes" id="UP000004221">
    <property type="component" value="Unassembled WGS sequence"/>
</dbReference>
<dbReference type="SUPFAM" id="SSF52317">
    <property type="entry name" value="Class I glutamine amidotransferase-like"/>
    <property type="match status" value="1"/>
</dbReference>
<proteinExistence type="predicted"/>
<evidence type="ECO:0000256" key="2">
    <source>
        <dbReference type="ARBA" id="ARBA00022573"/>
    </source>
</evidence>
<keyword evidence="5" id="KW-0808">Transferase</keyword>
<comment type="caution">
    <text evidence="5">The sequence shown here is derived from an EMBL/GenBank/DDBJ whole genome shotgun (WGS) entry which is preliminary data.</text>
</comment>
<dbReference type="AlphaFoldDB" id="I4EF33"/>
<name>I4EF33_9BACT</name>
<evidence type="ECO:0000256" key="1">
    <source>
        <dbReference type="ARBA" id="ARBA00004953"/>
    </source>
</evidence>
<organism evidence="5 6">
    <name type="scientific">Nitrolancea hollandica Lb</name>
    <dbReference type="NCBI Taxonomy" id="1129897"/>
    <lineage>
        <taxon>Bacteria</taxon>
        <taxon>Pseudomonadati</taxon>
        <taxon>Thermomicrobiota</taxon>
        <taxon>Thermomicrobia</taxon>
        <taxon>Sphaerobacterales</taxon>
        <taxon>Sphaerobacterineae</taxon>
        <taxon>Sphaerobacteraceae</taxon>
        <taxon>Nitrolancea</taxon>
    </lineage>
</organism>
<comment type="pathway">
    <text evidence="1">Cofactor biosynthesis; adenosylcobalamin biosynthesis.</text>
</comment>
<keyword evidence="3 5" id="KW-0315">Glutamine amidotransferase</keyword>
<dbReference type="InterPro" id="IPR029062">
    <property type="entry name" value="Class_I_gatase-like"/>
</dbReference>
<gene>
    <name evidence="5" type="ORF">NITHO_2180009</name>
</gene>
<dbReference type="GO" id="GO:0016740">
    <property type="term" value="F:transferase activity"/>
    <property type="evidence" value="ECO:0007669"/>
    <property type="project" value="UniProtKB-KW"/>
</dbReference>
<dbReference type="GO" id="GO:0009236">
    <property type="term" value="P:cobalamin biosynthetic process"/>
    <property type="evidence" value="ECO:0007669"/>
    <property type="project" value="UniProtKB-KW"/>
</dbReference>